<gene>
    <name evidence="1" type="ORF">IMO23_12775</name>
</gene>
<evidence type="ECO:0000313" key="2">
    <source>
        <dbReference type="Proteomes" id="UP000594659"/>
    </source>
</evidence>
<proteinExistence type="predicted"/>
<sequence>MNDINDLVKIKENTIKNIKSLDQEDLRKIDKAEEELFNFDQDFSLLQCVIDNYESFELDLRNYLESGYLTGNILDSKNYLTLIRIINKWLLNILSSFKAMIEHLETRIKRNFGKDSIECKKLKEILSREYDGQFAYAFSYKLRNYIQHCGMPKLSFNIVQDINDPSEMKLSLQIDLDRDDLLQSYDGWTNVKPRLMELDRKICLLTILDDLVDSLVKILIEIKDLIGYEEAKAAKSFMLELINEDNDYASQDYGICKKMERSGEKLNIKIRILKTTLLNSVNTFEKLIGEYSTN</sequence>
<dbReference type="EMBL" id="CP062919">
    <property type="protein sequence ID" value="QPF12466.1"/>
    <property type="molecule type" value="Genomic_DNA"/>
</dbReference>
<reference evidence="1 2" key="1">
    <citation type="submission" date="2020-09" db="EMBL/GenBank/DDBJ databases">
        <title>Resistance determinants and their genetic context in bacteria from a longitudinal study of pigs reared under conventional and antibiotic-free husbandry practices.</title>
        <authorList>
            <person name="Poulin-Laprade D."/>
            <person name="Brouard J.-S."/>
            <person name="Gagnon N."/>
            <person name="Turcotte A."/>
            <person name="Langlois A."/>
            <person name="Matte J.J."/>
            <person name="Carrillo C.D."/>
            <person name="Zaheer R."/>
            <person name="McAllister T."/>
            <person name="Topp E."/>
            <person name="Talbot G."/>
        </authorList>
    </citation>
    <scope>NUCLEOTIDE SEQUENCE [LARGE SCALE GENOMIC DNA]</scope>
    <source>
        <strain evidence="1 2">Res13-Abat-PEA21-P4-01-A</strain>
    </source>
</reference>
<evidence type="ECO:0000313" key="1">
    <source>
        <dbReference type="EMBL" id="QPF12466.1"/>
    </source>
</evidence>
<protein>
    <submittedName>
        <fullName evidence="1">Uncharacterized protein</fullName>
    </submittedName>
</protein>
<accession>A0A7S8WC21</accession>
<dbReference type="AlphaFoldDB" id="A0A7S8WC21"/>
<name>A0A7S8WC21_ACIBA</name>
<organism evidence="1 2">
    <name type="scientific">Acinetobacter baumannii</name>
    <dbReference type="NCBI Taxonomy" id="470"/>
    <lineage>
        <taxon>Bacteria</taxon>
        <taxon>Pseudomonadati</taxon>
        <taxon>Pseudomonadota</taxon>
        <taxon>Gammaproteobacteria</taxon>
        <taxon>Moraxellales</taxon>
        <taxon>Moraxellaceae</taxon>
        <taxon>Acinetobacter</taxon>
        <taxon>Acinetobacter calcoaceticus/baumannii complex</taxon>
    </lineage>
</organism>
<dbReference type="Proteomes" id="UP000594659">
    <property type="component" value="Chromosome"/>
</dbReference>
<dbReference type="RefSeq" id="WP_195707551.1">
    <property type="nucleotide sequence ID" value="NZ_CP062919.1"/>
</dbReference>